<dbReference type="InterPro" id="IPR015797">
    <property type="entry name" value="NUDIX_hydrolase-like_dom_sf"/>
</dbReference>
<proteinExistence type="predicted"/>
<dbReference type="Proteomes" id="UP001519292">
    <property type="component" value="Unassembled WGS sequence"/>
</dbReference>
<gene>
    <name evidence="2" type="ORF">J2Z60_001124</name>
</gene>
<dbReference type="PANTHER" id="PTHR43222:SF2">
    <property type="entry name" value="NUDIX HYDROLASE 23, CHLOROPLASTIC"/>
    <property type="match status" value="1"/>
</dbReference>
<evidence type="ECO:0000313" key="3">
    <source>
        <dbReference type="Proteomes" id="UP001519292"/>
    </source>
</evidence>
<dbReference type="RefSeq" id="WP_209686690.1">
    <property type="nucleotide sequence ID" value="NZ_JAGGLU010000005.1"/>
</dbReference>
<dbReference type="EMBL" id="JAGGLU010000005">
    <property type="protein sequence ID" value="MBP2057949.1"/>
    <property type="molecule type" value="Genomic_DNA"/>
</dbReference>
<reference evidence="2 3" key="1">
    <citation type="submission" date="2021-03" db="EMBL/GenBank/DDBJ databases">
        <title>Genomic Encyclopedia of Type Strains, Phase IV (KMG-IV): sequencing the most valuable type-strain genomes for metagenomic binning, comparative biology and taxonomic classification.</title>
        <authorList>
            <person name="Goeker M."/>
        </authorList>
    </citation>
    <scope>NUCLEOTIDE SEQUENCE [LARGE SCALE GENOMIC DNA]</scope>
    <source>
        <strain evidence="2 3">DSM 101872</strain>
    </source>
</reference>
<sequence>MKEWDKFTHWAISLQSIAQNGLTYGKDAFDLERYQQVREIAAEMMSARSGLPLKQTKKLFCGDEGYQTPKIDTRAAIFKDNKILLVHETMSDDWSLPGGWCDAYISATENCIKEAREEAGVEVKPIKLIAFQDRNKHNKPILATKIMKAFFLCELKSENFAKNIETDKYGYFALDNLPKLSLTRNTPEQIKMCFKARKNNWQTLFD</sequence>
<protein>
    <submittedName>
        <fullName evidence="2">ADP-ribose pyrophosphatase YjhB (NUDIX family)</fullName>
    </submittedName>
</protein>
<dbReference type="PANTHER" id="PTHR43222">
    <property type="entry name" value="NUDIX HYDROLASE 23"/>
    <property type="match status" value="1"/>
</dbReference>
<dbReference type="SUPFAM" id="SSF55811">
    <property type="entry name" value="Nudix"/>
    <property type="match status" value="1"/>
</dbReference>
<evidence type="ECO:0000313" key="2">
    <source>
        <dbReference type="EMBL" id="MBP2057949.1"/>
    </source>
</evidence>
<dbReference type="InterPro" id="IPR000086">
    <property type="entry name" value="NUDIX_hydrolase_dom"/>
</dbReference>
<feature type="domain" description="Nudix hydrolase" evidence="1">
    <location>
        <begin position="68"/>
        <end position="196"/>
    </location>
</feature>
<organism evidence="2 3">
    <name type="scientific">Lactobacillus colini</name>
    <dbReference type="NCBI Taxonomy" id="1819254"/>
    <lineage>
        <taxon>Bacteria</taxon>
        <taxon>Bacillati</taxon>
        <taxon>Bacillota</taxon>
        <taxon>Bacilli</taxon>
        <taxon>Lactobacillales</taxon>
        <taxon>Lactobacillaceae</taxon>
        <taxon>Lactobacillus</taxon>
    </lineage>
</organism>
<comment type="caution">
    <text evidence="2">The sequence shown here is derived from an EMBL/GenBank/DDBJ whole genome shotgun (WGS) entry which is preliminary data.</text>
</comment>
<dbReference type="Pfam" id="PF00293">
    <property type="entry name" value="NUDIX"/>
    <property type="match status" value="1"/>
</dbReference>
<evidence type="ECO:0000259" key="1">
    <source>
        <dbReference type="PROSITE" id="PS51462"/>
    </source>
</evidence>
<dbReference type="InterPro" id="IPR059176">
    <property type="entry name" value="UDP-X_N"/>
</dbReference>
<dbReference type="Gene3D" id="3.90.79.10">
    <property type="entry name" value="Nucleoside Triphosphate Pyrophosphohydrolase"/>
    <property type="match status" value="1"/>
</dbReference>
<dbReference type="CDD" id="cd18889">
    <property type="entry name" value="NUDIX_ADPRase"/>
    <property type="match status" value="1"/>
</dbReference>
<accession>A0ABS4MEZ1</accession>
<dbReference type="Gene3D" id="6.10.250.1120">
    <property type="match status" value="1"/>
</dbReference>
<dbReference type="PROSITE" id="PS51462">
    <property type="entry name" value="NUDIX"/>
    <property type="match status" value="1"/>
</dbReference>
<dbReference type="Pfam" id="PF12535">
    <property type="entry name" value="Nudix_N"/>
    <property type="match status" value="1"/>
</dbReference>
<keyword evidence="3" id="KW-1185">Reference proteome</keyword>
<name>A0ABS4MEZ1_9LACO</name>